<evidence type="ECO:0000256" key="5">
    <source>
        <dbReference type="ARBA" id="ARBA00023136"/>
    </source>
</evidence>
<dbReference type="GO" id="GO:0022857">
    <property type="term" value="F:transmembrane transporter activity"/>
    <property type="evidence" value="ECO:0007669"/>
    <property type="project" value="InterPro"/>
</dbReference>
<dbReference type="FunFam" id="1.20.1250.20:FF:000196">
    <property type="entry name" value="MFS toxin efflux pump (AflT)"/>
    <property type="match status" value="1"/>
</dbReference>
<comment type="caution">
    <text evidence="9">The sequence shown here is derived from an EMBL/GenBank/DDBJ whole genome shotgun (WGS) entry which is preliminary data.</text>
</comment>
<feature type="compositionally biased region" description="Basic and acidic residues" evidence="6">
    <location>
        <begin position="42"/>
        <end position="54"/>
    </location>
</feature>
<dbReference type="Proteomes" id="UP001392437">
    <property type="component" value="Unassembled WGS sequence"/>
</dbReference>
<dbReference type="Gene3D" id="1.20.1720.10">
    <property type="entry name" value="Multidrug resistance protein D"/>
    <property type="match status" value="1"/>
</dbReference>
<evidence type="ECO:0000256" key="1">
    <source>
        <dbReference type="ARBA" id="ARBA00004141"/>
    </source>
</evidence>
<evidence type="ECO:0000256" key="3">
    <source>
        <dbReference type="ARBA" id="ARBA00022692"/>
    </source>
</evidence>
<keyword evidence="2" id="KW-0813">Transport</keyword>
<proteinExistence type="predicted"/>
<feature type="compositionally biased region" description="Basic and acidic residues" evidence="6">
    <location>
        <begin position="100"/>
        <end position="112"/>
    </location>
</feature>
<organism evidence="9 10">
    <name type="scientific">Apiospora kogelbergensis</name>
    <dbReference type="NCBI Taxonomy" id="1337665"/>
    <lineage>
        <taxon>Eukaryota</taxon>
        <taxon>Fungi</taxon>
        <taxon>Dikarya</taxon>
        <taxon>Ascomycota</taxon>
        <taxon>Pezizomycotina</taxon>
        <taxon>Sordariomycetes</taxon>
        <taxon>Xylariomycetidae</taxon>
        <taxon>Amphisphaeriales</taxon>
        <taxon>Apiosporaceae</taxon>
        <taxon>Apiospora</taxon>
    </lineage>
</organism>
<evidence type="ECO:0000256" key="2">
    <source>
        <dbReference type="ARBA" id="ARBA00022448"/>
    </source>
</evidence>
<feature type="transmembrane region" description="Helical" evidence="7">
    <location>
        <begin position="313"/>
        <end position="331"/>
    </location>
</feature>
<keyword evidence="5 7" id="KW-0472">Membrane</keyword>
<dbReference type="PANTHER" id="PTHR23501:SF49">
    <property type="entry name" value="MAJOR FACILITATOR SUPERFAMILY (MFS) PROFILE DOMAIN-CONTAINING PROTEIN"/>
    <property type="match status" value="1"/>
</dbReference>
<dbReference type="GO" id="GO:0005886">
    <property type="term" value="C:plasma membrane"/>
    <property type="evidence" value="ECO:0007669"/>
    <property type="project" value="TreeGrafter"/>
</dbReference>
<sequence length="759" mass="82313">MSSFEPINPGATRKKMATLGRGTDWPLRPSSPSDGQPTFEGEQSHQRLPVDENFRLSFDPNDPTLSPLPNHRAHDSITDSDHFGSIYRHSRCFSTTTSERPLRQADSIHERPLSFNADEPEPQLDVPESAHVRDESKRSRFSLDNERFSVLSDILLMYSPGLSRLASNSSQENHYLRNRERRLQVLTPISEQRHPGKAGARLSRYTIPWEPPLEDSEDADRVDQSLRDALDKTESSNNEVKGLSLALLITGLSLVVFLISIDRTIITTAIPYITAEFHSTPDIGWYGSSYLLTACAFQPVFGRVFTLFHIKWSYMLAMFMFLLGSLISGVAPNSMTLIIGRAVAGFGSAGILTGSFVIVATGVPLKARPIYTAIVGLMFGVGATVGPLIGGVFTDLALTVVLVQTWRWCFYINLPAGAVTLVTMALVFHPSPQHNLHRPFVDRFIDLDIIGNAILLGTSVMLFLALEFTTTGDPWDSVKIVGLLSGCGAGILAFVTWQWWKQDGALIPPSIVTQRTVSAACLAGFFTYGALLIHTYFMPIWFQAVWGFTAIQSGIAMIPYFVANALFSLFSGIFVSKVGYFTPPAILGSAIGTVGCGMFTLFNPSMSTGMWIGLQILASAGFGMSIQQGFTAVQTVLSKEDVAVGTASVVAAQSLGGAVFISLGNNIFQARLRSIIAADSLSGIDVDAVVAAGATAFRHLVPSAELAQLILDYNKALQTVFLVAVPSAGLAWVACCCLEWNSVKGKKPSTTEASEKGRS</sequence>
<feature type="transmembrane region" description="Helical" evidence="7">
    <location>
        <begin position="609"/>
        <end position="630"/>
    </location>
</feature>
<keyword evidence="4 7" id="KW-1133">Transmembrane helix</keyword>
<dbReference type="InterPro" id="IPR011701">
    <property type="entry name" value="MFS"/>
</dbReference>
<dbReference type="PANTHER" id="PTHR23501">
    <property type="entry name" value="MAJOR FACILITATOR SUPERFAMILY"/>
    <property type="match status" value="1"/>
</dbReference>
<feature type="transmembrane region" description="Helical" evidence="7">
    <location>
        <begin position="370"/>
        <end position="403"/>
    </location>
</feature>
<dbReference type="InterPro" id="IPR036259">
    <property type="entry name" value="MFS_trans_sf"/>
</dbReference>
<evidence type="ECO:0000256" key="4">
    <source>
        <dbReference type="ARBA" id="ARBA00022989"/>
    </source>
</evidence>
<feature type="transmembrane region" description="Helical" evidence="7">
    <location>
        <begin position="517"/>
        <end position="542"/>
    </location>
</feature>
<name>A0AAW0RCL5_9PEZI</name>
<gene>
    <name evidence="9" type="ORF">PG999_000706</name>
</gene>
<feature type="transmembrane region" description="Helical" evidence="7">
    <location>
        <begin position="480"/>
        <end position="497"/>
    </location>
</feature>
<evidence type="ECO:0000313" key="9">
    <source>
        <dbReference type="EMBL" id="KAK8132533.1"/>
    </source>
</evidence>
<feature type="transmembrane region" description="Helical" evidence="7">
    <location>
        <begin position="242"/>
        <end position="262"/>
    </location>
</feature>
<dbReference type="EMBL" id="JAQQWP010000001">
    <property type="protein sequence ID" value="KAK8132533.1"/>
    <property type="molecule type" value="Genomic_DNA"/>
</dbReference>
<evidence type="ECO:0000256" key="7">
    <source>
        <dbReference type="SAM" id="Phobius"/>
    </source>
</evidence>
<dbReference type="AlphaFoldDB" id="A0AAW0RCL5"/>
<feature type="transmembrane region" description="Helical" evidence="7">
    <location>
        <begin position="410"/>
        <end position="429"/>
    </location>
</feature>
<dbReference type="Pfam" id="PF07690">
    <property type="entry name" value="MFS_1"/>
    <property type="match status" value="1"/>
</dbReference>
<feature type="transmembrane region" description="Helical" evidence="7">
    <location>
        <begin position="554"/>
        <end position="575"/>
    </location>
</feature>
<evidence type="ECO:0000256" key="6">
    <source>
        <dbReference type="SAM" id="MobiDB-lite"/>
    </source>
</evidence>
<dbReference type="Gene3D" id="1.20.1250.20">
    <property type="entry name" value="MFS general substrate transporter like domains"/>
    <property type="match status" value="1"/>
</dbReference>
<feature type="transmembrane region" description="Helical" evidence="7">
    <location>
        <begin position="642"/>
        <end position="663"/>
    </location>
</feature>
<evidence type="ECO:0000259" key="8">
    <source>
        <dbReference type="PROSITE" id="PS50850"/>
    </source>
</evidence>
<feature type="transmembrane region" description="Helical" evidence="7">
    <location>
        <begin position="449"/>
        <end position="468"/>
    </location>
</feature>
<keyword evidence="3 7" id="KW-0812">Transmembrane</keyword>
<feature type="transmembrane region" description="Helical" evidence="7">
    <location>
        <begin position="581"/>
        <end position="602"/>
    </location>
</feature>
<dbReference type="InterPro" id="IPR020846">
    <property type="entry name" value="MFS_dom"/>
</dbReference>
<feature type="transmembrane region" description="Helical" evidence="7">
    <location>
        <begin position="343"/>
        <end position="364"/>
    </location>
</feature>
<feature type="domain" description="Major facilitator superfamily (MFS) profile" evidence="8">
    <location>
        <begin position="248"/>
        <end position="705"/>
    </location>
</feature>
<dbReference type="CDD" id="cd17502">
    <property type="entry name" value="MFS_Azr1_MDR_like"/>
    <property type="match status" value="1"/>
</dbReference>
<dbReference type="PROSITE" id="PS50850">
    <property type="entry name" value="MFS"/>
    <property type="match status" value="1"/>
</dbReference>
<evidence type="ECO:0000313" key="10">
    <source>
        <dbReference type="Proteomes" id="UP001392437"/>
    </source>
</evidence>
<dbReference type="SUPFAM" id="SSF103473">
    <property type="entry name" value="MFS general substrate transporter"/>
    <property type="match status" value="1"/>
</dbReference>
<feature type="transmembrane region" description="Helical" evidence="7">
    <location>
        <begin position="283"/>
        <end position="301"/>
    </location>
</feature>
<comment type="subcellular location">
    <subcellularLocation>
        <location evidence="1">Membrane</location>
        <topology evidence="1">Multi-pass membrane protein</topology>
    </subcellularLocation>
</comment>
<feature type="region of interest" description="Disordered" evidence="6">
    <location>
        <begin position="1"/>
        <end position="80"/>
    </location>
</feature>
<feature type="region of interest" description="Disordered" evidence="6">
    <location>
        <begin position="94"/>
        <end position="138"/>
    </location>
</feature>
<feature type="compositionally biased region" description="Basic and acidic residues" evidence="6">
    <location>
        <begin position="128"/>
        <end position="138"/>
    </location>
</feature>
<reference evidence="9 10" key="1">
    <citation type="submission" date="2023-01" db="EMBL/GenBank/DDBJ databases">
        <title>Analysis of 21 Apiospora genomes using comparative genomics revels a genus with tremendous synthesis potential of carbohydrate active enzymes and secondary metabolites.</title>
        <authorList>
            <person name="Sorensen T."/>
        </authorList>
    </citation>
    <scope>NUCLEOTIDE SEQUENCE [LARGE SCALE GENOMIC DNA]</scope>
    <source>
        <strain evidence="9 10">CBS 117206</strain>
    </source>
</reference>
<accession>A0AAW0RCL5</accession>
<keyword evidence="10" id="KW-1185">Reference proteome</keyword>
<protein>
    <submittedName>
        <fullName evidence="9">Major facilitator superfamily transporter</fullName>
    </submittedName>
</protein>